<gene>
    <name evidence="2" type="ORF">FPCIR_13422</name>
</gene>
<dbReference type="OrthoDB" id="5082983at2759"/>
<dbReference type="Proteomes" id="UP000546213">
    <property type="component" value="Unassembled WGS sequence"/>
</dbReference>
<evidence type="ECO:0000256" key="1">
    <source>
        <dbReference type="SAM" id="MobiDB-lite"/>
    </source>
</evidence>
<evidence type="ECO:0000313" key="3">
    <source>
        <dbReference type="Proteomes" id="UP000546213"/>
    </source>
</evidence>
<feature type="region of interest" description="Disordered" evidence="1">
    <location>
        <begin position="1"/>
        <end position="39"/>
    </location>
</feature>
<dbReference type="EMBL" id="JAAOAS010000500">
    <property type="protein sequence ID" value="KAF5574886.1"/>
    <property type="molecule type" value="Genomic_DNA"/>
</dbReference>
<accession>A0A8H5KM45</accession>
<evidence type="ECO:0000313" key="2">
    <source>
        <dbReference type="EMBL" id="KAF5574886.1"/>
    </source>
</evidence>
<comment type="caution">
    <text evidence="2">The sequence shown here is derived from an EMBL/GenBank/DDBJ whole genome shotgun (WGS) entry which is preliminary data.</text>
</comment>
<feature type="compositionally biased region" description="Acidic residues" evidence="1">
    <location>
        <begin position="9"/>
        <end position="22"/>
    </location>
</feature>
<organism evidence="2 3">
    <name type="scientific">Fusarium pseudocircinatum</name>
    <dbReference type="NCBI Taxonomy" id="56676"/>
    <lineage>
        <taxon>Eukaryota</taxon>
        <taxon>Fungi</taxon>
        <taxon>Dikarya</taxon>
        <taxon>Ascomycota</taxon>
        <taxon>Pezizomycotina</taxon>
        <taxon>Sordariomycetes</taxon>
        <taxon>Hypocreomycetidae</taxon>
        <taxon>Hypocreales</taxon>
        <taxon>Nectriaceae</taxon>
        <taxon>Fusarium</taxon>
        <taxon>Fusarium fujikuroi species complex</taxon>
    </lineage>
</organism>
<reference evidence="2 3" key="1">
    <citation type="submission" date="2020-05" db="EMBL/GenBank/DDBJ databases">
        <title>Identification and distribution of gene clusters putatively required for synthesis of sphingolipid metabolism inhibitors in phylogenetically diverse species of the filamentous fungus Fusarium.</title>
        <authorList>
            <person name="Kim H.-S."/>
            <person name="Busman M."/>
            <person name="Brown D.W."/>
            <person name="Divon H."/>
            <person name="Uhlig S."/>
            <person name="Proctor R.H."/>
        </authorList>
    </citation>
    <scope>NUCLEOTIDE SEQUENCE [LARGE SCALE GENOMIC DNA]</scope>
    <source>
        <strain evidence="2 3">NRRL 36939</strain>
    </source>
</reference>
<dbReference type="AlphaFoldDB" id="A0A8H5KM45"/>
<protein>
    <submittedName>
        <fullName evidence="2">Uncharacterized protein</fullName>
    </submittedName>
</protein>
<sequence length="210" mass="23847">MSGRSSPFLEEDDELSLSDEDQGFNRSASEESDSEWQARGRTLRKTVRCEARPPCGHYHTTASTSVCRRDGSRHICCHCNGSAYTCSQGDPTAMIDQVYAESSGSRESSRERKTKDVKNLIANEVIFNDAAAAYKTLGADEAERVPPFERDVFERDPERFTRLLVKSNDDRVKKIVDILDSPDSQLRLREIASDYHLRSADTVWPYQRYP</sequence>
<name>A0A8H5KM45_9HYPO</name>
<keyword evidence="3" id="KW-1185">Reference proteome</keyword>
<proteinExistence type="predicted"/>